<organism evidence="1 2">
    <name type="scientific">Paraburkholderia acidiphila</name>
    <dbReference type="NCBI Taxonomy" id="2571747"/>
    <lineage>
        <taxon>Bacteria</taxon>
        <taxon>Pseudomonadati</taxon>
        <taxon>Pseudomonadota</taxon>
        <taxon>Betaproteobacteria</taxon>
        <taxon>Burkholderiales</taxon>
        <taxon>Burkholderiaceae</taxon>
        <taxon>Paraburkholderia</taxon>
    </lineage>
</organism>
<sequence>MKPADLLLIFKQYRLALGLHLFQPLAIQNRLEMLGHLPAVFHVRHLETENSQTLQDRWLARASVVQHLITDLGQDPRGSASGLGGPLLLHDLRPLNMVGLAAVHRVFVNPHTMQISAPAWMGHHHSRVFRTFLVFSALLVFRAREVP</sequence>
<evidence type="ECO:0000313" key="2">
    <source>
        <dbReference type="Proteomes" id="UP000434209"/>
    </source>
</evidence>
<dbReference type="RefSeq" id="WP_158761363.1">
    <property type="nucleotide sequence ID" value="NZ_CP046911.1"/>
</dbReference>
<name>A0A7Z2GAW1_9BURK</name>
<reference evidence="1 2" key="1">
    <citation type="submission" date="2019-12" db="EMBL/GenBank/DDBJ databases">
        <title>Paraburkholderia acidiphila 7Q-K02 sp. nov and Paraburkholderia acidisoli DHF22 sp. nov., two strains isolated from forest soil.</title>
        <authorList>
            <person name="Gao Z."/>
            <person name="Qiu L."/>
        </authorList>
    </citation>
    <scope>NUCLEOTIDE SEQUENCE [LARGE SCALE GENOMIC DNA]</scope>
    <source>
        <strain evidence="1 2">7Q-K02</strain>
    </source>
</reference>
<protein>
    <submittedName>
        <fullName evidence="1">Uncharacterized protein</fullName>
    </submittedName>
</protein>
<evidence type="ECO:0000313" key="1">
    <source>
        <dbReference type="EMBL" id="QGZ58428.1"/>
    </source>
</evidence>
<gene>
    <name evidence="1" type="ORF">FAZ97_25885</name>
</gene>
<dbReference type="KEGG" id="pacp:FAZ97_25885"/>
<dbReference type="AlphaFoldDB" id="A0A7Z2GAW1"/>
<keyword evidence="2" id="KW-1185">Reference proteome</keyword>
<dbReference type="Proteomes" id="UP000434209">
    <property type="component" value="Chromosome 3"/>
</dbReference>
<proteinExistence type="predicted"/>
<dbReference type="EMBL" id="CP046911">
    <property type="protein sequence ID" value="QGZ58428.1"/>
    <property type="molecule type" value="Genomic_DNA"/>
</dbReference>
<dbReference type="OrthoDB" id="9978226at2"/>
<accession>A0A7Z2GAW1</accession>